<dbReference type="Proteomes" id="UP000277580">
    <property type="component" value="Unassembled WGS sequence"/>
</dbReference>
<feature type="region of interest" description="Disordered" evidence="1">
    <location>
        <begin position="105"/>
        <end position="125"/>
    </location>
</feature>
<protein>
    <submittedName>
        <fullName evidence="2">Uncharacterized protein</fullName>
    </submittedName>
</protein>
<dbReference type="AlphaFoldDB" id="A0A3N4L832"/>
<sequence length="172" mass="19224">MNMEQPFKHEPPNCSIIYQSFRNLCTYFPSNKLSRALLPTTTTPPPSLPPSLLSNIHHSFIWGTGTQIQTLSFSFSSRGLVQLVVFSPILGSPLRDHLPFSSKMKHPTSTGGTVRPFSSSQTSDRQAPYSMGGCFKCSKVTRNHPIRSAVASQRYWKSQLIVKFLVLKKIPV</sequence>
<evidence type="ECO:0000256" key="1">
    <source>
        <dbReference type="SAM" id="MobiDB-lite"/>
    </source>
</evidence>
<proteinExistence type="predicted"/>
<evidence type="ECO:0000313" key="3">
    <source>
        <dbReference type="Proteomes" id="UP000277580"/>
    </source>
</evidence>
<organism evidence="2 3">
    <name type="scientific">Morchella conica CCBAS932</name>
    <dbReference type="NCBI Taxonomy" id="1392247"/>
    <lineage>
        <taxon>Eukaryota</taxon>
        <taxon>Fungi</taxon>
        <taxon>Dikarya</taxon>
        <taxon>Ascomycota</taxon>
        <taxon>Pezizomycotina</taxon>
        <taxon>Pezizomycetes</taxon>
        <taxon>Pezizales</taxon>
        <taxon>Morchellaceae</taxon>
        <taxon>Morchella</taxon>
    </lineage>
</organism>
<dbReference type="InParanoid" id="A0A3N4L832"/>
<name>A0A3N4L832_9PEZI</name>
<accession>A0A3N4L832</accession>
<keyword evidence="3" id="KW-1185">Reference proteome</keyword>
<reference evidence="2 3" key="1">
    <citation type="journal article" date="2018" name="Nat. Ecol. Evol.">
        <title>Pezizomycetes genomes reveal the molecular basis of ectomycorrhizal truffle lifestyle.</title>
        <authorList>
            <person name="Murat C."/>
            <person name="Payen T."/>
            <person name="Noel B."/>
            <person name="Kuo A."/>
            <person name="Morin E."/>
            <person name="Chen J."/>
            <person name="Kohler A."/>
            <person name="Krizsan K."/>
            <person name="Balestrini R."/>
            <person name="Da Silva C."/>
            <person name="Montanini B."/>
            <person name="Hainaut M."/>
            <person name="Levati E."/>
            <person name="Barry K.W."/>
            <person name="Belfiori B."/>
            <person name="Cichocki N."/>
            <person name="Clum A."/>
            <person name="Dockter R.B."/>
            <person name="Fauchery L."/>
            <person name="Guy J."/>
            <person name="Iotti M."/>
            <person name="Le Tacon F."/>
            <person name="Lindquist E.A."/>
            <person name="Lipzen A."/>
            <person name="Malagnac F."/>
            <person name="Mello A."/>
            <person name="Molinier V."/>
            <person name="Miyauchi S."/>
            <person name="Poulain J."/>
            <person name="Riccioni C."/>
            <person name="Rubini A."/>
            <person name="Sitrit Y."/>
            <person name="Splivallo R."/>
            <person name="Traeger S."/>
            <person name="Wang M."/>
            <person name="Zifcakova L."/>
            <person name="Wipf D."/>
            <person name="Zambonelli A."/>
            <person name="Paolocci F."/>
            <person name="Nowrousian M."/>
            <person name="Ottonello S."/>
            <person name="Baldrian P."/>
            <person name="Spatafora J.W."/>
            <person name="Henrissat B."/>
            <person name="Nagy L.G."/>
            <person name="Aury J.M."/>
            <person name="Wincker P."/>
            <person name="Grigoriev I.V."/>
            <person name="Bonfante P."/>
            <person name="Martin F.M."/>
        </authorList>
    </citation>
    <scope>NUCLEOTIDE SEQUENCE [LARGE SCALE GENOMIC DNA]</scope>
    <source>
        <strain evidence="2 3">CCBAS932</strain>
    </source>
</reference>
<gene>
    <name evidence="2" type="ORF">P167DRAFT_77628</name>
</gene>
<evidence type="ECO:0000313" key="2">
    <source>
        <dbReference type="EMBL" id="RPB14165.1"/>
    </source>
</evidence>
<feature type="compositionally biased region" description="Polar residues" evidence="1">
    <location>
        <begin position="107"/>
        <end position="125"/>
    </location>
</feature>
<dbReference type="EMBL" id="ML119119">
    <property type="protein sequence ID" value="RPB14165.1"/>
    <property type="molecule type" value="Genomic_DNA"/>
</dbReference>